<protein>
    <submittedName>
        <fullName evidence="2">Acyl-CoA N-acyltransferase</fullName>
    </submittedName>
</protein>
<dbReference type="PROSITE" id="PS51186">
    <property type="entry name" value="GNAT"/>
    <property type="match status" value="1"/>
</dbReference>
<reference evidence="2" key="1">
    <citation type="journal article" date="2020" name="Stud. Mycol.">
        <title>101 Dothideomycetes genomes: a test case for predicting lifestyles and emergence of pathogens.</title>
        <authorList>
            <person name="Haridas S."/>
            <person name="Albert R."/>
            <person name="Binder M."/>
            <person name="Bloem J."/>
            <person name="Labutti K."/>
            <person name="Salamov A."/>
            <person name="Andreopoulos B."/>
            <person name="Baker S."/>
            <person name="Barry K."/>
            <person name="Bills G."/>
            <person name="Bluhm B."/>
            <person name="Cannon C."/>
            <person name="Castanera R."/>
            <person name="Culley D."/>
            <person name="Daum C."/>
            <person name="Ezra D."/>
            <person name="Gonzalez J."/>
            <person name="Henrissat B."/>
            <person name="Kuo A."/>
            <person name="Liang C."/>
            <person name="Lipzen A."/>
            <person name="Lutzoni F."/>
            <person name="Magnuson J."/>
            <person name="Mondo S."/>
            <person name="Nolan M."/>
            <person name="Ohm R."/>
            <person name="Pangilinan J."/>
            <person name="Park H.-J."/>
            <person name="Ramirez L."/>
            <person name="Alfaro M."/>
            <person name="Sun H."/>
            <person name="Tritt A."/>
            <person name="Yoshinaga Y."/>
            <person name="Zwiers L.-H."/>
            <person name="Turgeon B."/>
            <person name="Goodwin S."/>
            <person name="Spatafora J."/>
            <person name="Crous P."/>
            <person name="Grigoriev I."/>
        </authorList>
    </citation>
    <scope>NUCLEOTIDE SEQUENCE</scope>
    <source>
        <strain evidence="2">CBS 279.74</strain>
    </source>
</reference>
<dbReference type="SUPFAM" id="SSF55729">
    <property type="entry name" value="Acyl-CoA N-acyltransferases (Nat)"/>
    <property type="match status" value="1"/>
</dbReference>
<feature type="domain" description="N-acetyltransferase" evidence="1">
    <location>
        <begin position="97"/>
        <end position="234"/>
    </location>
</feature>
<evidence type="ECO:0000313" key="3">
    <source>
        <dbReference type="Proteomes" id="UP000799428"/>
    </source>
</evidence>
<dbReference type="PANTHER" id="PTHR42791">
    <property type="entry name" value="GNAT FAMILY ACETYLTRANSFERASE"/>
    <property type="match status" value="1"/>
</dbReference>
<dbReference type="Proteomes" id="UP000799428">
    <property type="component" value="Unassembled WGS sequence"/>
</dbReference>
<accession>A0A6G1KLT7</accession>
<keyword evidence="3" id="KW-1185">Reference proteome</keyword>
<dbReference type="InterPro" id="IPR000182">
    <property type="entry name" value="GNAT_dom"/>
</dbReference>
<evidence type="ECO:0000313" key="2">
    <source>
        <dbReference type="EMBL" id="KAF2713856.1"/>
    </source>
</evidence>
<name>A0A6G1KLT7_9PLEO</name>
<dbReference type="InterPro" id="IPR052523">
    <property type="entry name" value="Trichothecene_AcTrans"/>
</dbReference>
<dbReference type="Gene3D" id="3.40.630.30">
    <property type="match status" value="1"/>
</dbReference>
<organism evidence="2 3">
    <name type="scientific">Pleomassaria siparia CBS 279.74</name>
    <dbReference type="NCBI Taxonomy" id="1314801"/>
    <lineage>
        <taxon>Eukaryota</taxon>
        <taxon>Fungi</taxon>
        <taxon>Dikarya</taxon>
        <taxon>Ascomycota</taxon>
        <taxon>Pezizomycotina</taxon>
        <taxon>Dothideomycetes</taxon>
        <taxon>Pleosporomycetidae</taxon>
        <taxon>Pleosporales</taxon>
        <taxon>Pleomassariaceae</taxon>
        <taxon>Pleomassaria</taxon>
    </lineage>
</organism>
<sequence>MPVDQARRLAALEVKIEIAEEKDAYRIAEGVYACFPESSLIKKEPLHLRPATQEIRVQRLAKRIQPSLTQPGMHWIKAVHMPTGSIIGVAGWAGPALPVHNILRRSAIDFYGWKEKMSWSDADIDELFAHTDEQAWSGTLEKDDEIRSQVVEEPHWYLVLLITWPEWQGRGVGKRLLDWAIRQADAEVPSTPMYLESSAMSRAVYMHVGFVPQGDVNFLRSGPKLARVPEVEDERGRERR</sequence>
<keyword evidence="2" id="KW-0012">Acyltransferase</keyword>
<dbReference type="PANTHER" id="PTHR42791:SF2">
    <property type="entry name" value="N-ACETYLTRANSFERASE DOMAIN-CONTAINING PROTEIN"/>
    <property type="match status" value="1"/>
</dbReference>
<keyword evidence="2" id="KW-0808">Transferase</keyword>
<evidence type="ECO:0000259" key="1">
    <source>
        <dbReference type="PROSITE" id="PS51186"/>
    </source>
</evidence>
<gene>
    <name evidence="2" type="ORF">K504DRAFT_369001</name>
</gene>
<dbReference type="InterPro" id="IPR016181">
    <property type="entry name" value="Acyl_CoA_acyltransferase"/>
</dbReference>
<dbReference type="AlphaFoldDB" id="A0A6G1KLT7"/>
<dbReference type="GO" id="GO:0016747">
    <property type="term" value="F:acyltransferase activity, transferring groups other than amino-acyl groups"/>
    <property type="evidence" value="ECO:0007669"/>
    <property type="project" value="InterPro"/>
</dbReference>
<proteinExistence type="predicted"/>
<dbReference type="EMBL" id="MU005765">
    <property type="protein sequence ID" value="KAF2713856.1"/>
    <property type="molecule type" value="Genomic_DNA"/>
</dbReference>
<dbReference type="Pfam" id="PF13673">
    <property type="entry name" value="Acetyltransf_10"/>
    <property type="match status" value="1"/>
</dbReference>
<dbReference type="OrthoDB" id="196847at2759"/>
<dbReference type="CDD" id="cd04301">
    <property type="entry name" value="NAT_SF"/>
    <property type="match status" value="1"/>
</dbReference>